<dbReference type="Proteomes" id="UP001176961">
    <property type="component" value="Unassembled WGS sequence"/>
</dbReference>
<comment type="caution">
    <text evidence="1">The sequence shown here is derived from an EMBL/GenBank/DDBJ whole genome shotgun (WGS) entry which is preliminary data.</text>
</comment>
<name>A0AA36DW63_CYLNA</name>
<keyword evidence="2" id="KW-1185">Reference proteome</keyword>
<dbReference type="AlphaFoldDB" id="A0AA36DW63"/>
<proteinExistence type="predicted"/>
<evidence type="ECO:0000313" key="1">
    <source>
        <dbReference type="EMBL" id="CAJ0593805.1"/>
    </source>
</evidence>
<reference evidence="1" key="1">
    <citation type="submission" date="2023-07" db="EMBL/GenBank/DDBJ databases">
        <authorList>
            <consortium name="CYATHOMIX"/>
        </authorList>
    </citation>
    <scope>NUCLEOTIDE SEQUENCE</scope>
    <source>
        <strain evidence="1">N/A</strain>
    </source>
</reference>
<gene>
    <name evidence="1" type="ORF">CYNAS_LOCUS5788</name>
</gene>
<sequence>MKKVTATRGKLFAVPRHSATRTISAFSQADQSLVRAPSSPPPSAASPRVFHELQPLSMSTRPLMEETDERNELVIVEKEDEFYASPLVESTSQVVRKPRMLYDCIHGVTLDMRAAASLILEAKRNRSFNKAVYEEFVQSEAAFRVQRFDHDFFLDSDTAEQTRLSSIAHFLMSEIQIAKYDRLARSFESQPRKAKDAPHGQTRVLSLNNLTRTWKLDEAAPFRSESVEIPELLVRFSFNDTEPCYQNFARVFRYIFQQLTEPPQQIQDYAIRYHRKAGREKHLQNLPAAVEVTLEDFALDLIGLGEPQLRLGKRAANERTRFYIELGENEKERQKKLDELLADFDLYKSEILKGMQLALRDIRSYEYDMEKKQWLSHAKRRRTAPETNPVMELRELQNQNQAYLALSLE</sequence>
<dbReference type="EMBL" id="CATQJL010000112">
    <property type="protein sequence ID" value="CAJ0593805.1"/>
    <property type="molecule type" value="Genomic_DNA"/>
</dbReference>
<organism evidence="1 2">
    <name type="scientific">Cylicocyclus nassatus</name>
    <name type="common">Nematode worm</name>
    <dbReference type="NCBI Taxonomy" id="53992"/>
    <lineage>
        <taxon>Eukaryota</taxon>
        <taxon>Metazoa</taxon>
        <taxon>Ecdysozoa</taxon>
        <taxon>Nematoda</taxon>
        <taxon>Chromadorea</taxon>
        <taxon>Rhabditida</taxon>
        <taxon>Rhabditina</taxon>
        <taxon>Rhabditomorpha</taxon>
        <taxon>Strongyloidea</taxon>
        <taxon>Strongylidae</taxon>
        <taxon>Cylicocyclus</taxon>
    </lineage>
</organism>
<accession>A0AA36DW63</accession>
<evidence type="ECO:0000313" key="2">
    <source>
        <dbReference type="Proteomes" id="UP001176961"/>
    </source>
</evidence>
<protein>
    <submittedName>
        <fullName evidence="1">Uncharacterized protein</fullName>
    </submittedName>
</protein>